<keyword evidence="1" id="KW-0597">Phosphoprotein</keyword>
<dbReference type="Proteomes" id="UP000033066">
    <property type="component" value="Chromosome"/>
</dbReference>
<sequence length="565" mass="64497">MGALIFSGVISTLLAVKAYKAFKYRRMYFSKYFILIMLSMSLWSVNYAFEVGFKDIELKYLFARLEYIGMAFAPVTWFLFASEYSGVCKEFVRKYQKTFFVMPLIIILLMLTNSFHRMYFSDYYLDFSRGFPLLVLKHGPFFWLFCIYSYILILFGIFFFFNQFIHLTAPYRAQAAIALTAACIPVLGNIMHIAHVGPFSFLDPTPFAFTITGLILFWGVMQHKFLNIIPIARENVIESMSDGYIVVDLADCIVDINKAALELTGKTKEEILGKKLNELFGNEVKMSLGEDHEGNFKREVFLKSGLETKLFTLSVSPLLTKDDDEGRLLIMHDTTETYRYQEALKQANKKINLMSNITRHDILNQVNVLSGYTELISVTLPENVKNDPRIVKYLRNLNKSIETIHSQIVFTKDYQDLGVISPIWQSVSNTAREAAFPFSGQSLKFSIEESRMEIYADPLLKKSFYNLFDNARAHGEHVTEISVNSHRVEDNLIIEVKDNGIGVSPEMKDLIFEKSIGKNTGLGLFLVKDILSITGMEIKETGTEGTGARFEITVPSGNWRETSSL</sequence>
<feature type="transmembrane region" description="Helical" evidence="7">
    <location>
        <begin position="141"/>
        <end position="161"/>
    </location>
</feature>
<reference evidence="10" key="1">
    <citation type="submission" date="2014-07" db="EMBL/GenBank/DDBJ databases">
        <title>Methanogenic archaea and the global carbon cycle.</title>
        <authorList>
            <person name="Henriksen J.R."/>
            <person name="Luke J."/>
            <person name="Reinhart S."/>
            <person name="Benedict M.N."/>
            <person name="Youngblut N.D."/>
            <person name="Metcalf M.E."/>
            <person name="Whitaker R.J."/>
            <person name="Metcalf W.W."/>
        </authorList>
    </citation>
    <scope>NUCLEOTIDE SEQUENCE [LARGE SCALE GENOMIC DNA]</scope>
    <source>
        <strain evidence="10">3</strain>
    </source>
</reference>
<feature type="domain" description="PAS" evidence="9">
    <location>
        <begin position="236"/>
        <end position="283"/>
    </location>
</feature>
<dbReference type="OrthoDB" id="8127at2157"/>
<dbReference type="Pfam" id="PF13426">
    <property type="entry name" value="PAS_9"/>
    <property type="match status" value="1"/>
</dbReference>
<dbReference type="CDD" id="cd00075">
    <property type="entry name" value="HATPase"/>
    <property type="match status" value="1"/>
</dbReference>
<dbReference type="InterPro" id="IPR035965">
    <property type="entry name" value="PAS-like_dom_sf"/>
</dbReference>
<dbReference type="PANTHER" id="PTHR43065">
    <property type="entry name" value="SENSOR HISTIDINE KINASE"/>
    <property type="match status" value="1"/>
</dbReference>
<evidence type="ECO:0000256" key="7">
    <source>
        <dbReference type="SAM" id="Phobius"/>
    </source>
</evidence>
<dbReference type="InterPro" id="IPR036890">
    <property type="entry name" value="HATPase_C_sf"/>
</dbReference>
<accession>A0A0E3WW13</accession>
<evidence type="ECO:0000256" key="1">
    <source>
        <dbReference type="ARBA" id="ARBA00022553"/>
    </source>
</evidence>
<protein>
    <submittedName>
        <fullName evidence="10">Signal-transducing histidine kinase</fullName>
    </submittedName>
</protein>
<dbReference type="AlphaFoldDB" id="A0A0E3WW13"/>
<dbReference type="PROSITE" id="PS50112">
    <property type="entry name" value="PAS"/>
    <property type="match status" value="1"/>
</dbReference>
<dbReference type="SMART" id="SM00091">
    <property type="entry name" value="PAS"/>
    <property type="match status" value="1"/>
</dbReference>
<evidence type="ECO:0000256" key="4">
    <source>
        <dbReference type="ARBA" id="ARBA00022777"/>
    </source>
</evidence>
<dbReference type="PANTHER" id="PTHR43065:SF10">
    <property type="entry name" value="PEROXIDE STRESS-ACTIVATED HISTIDINE KINASE MAK3"/>
    <property type="match status" value="1"/>
</dbReference>
<keyword evidence="11" id="KW-1185">Reference proteome</keyword>
<dbReference type="InterPro" id="IPR031621">
    <property type="entry name" value="HisKA_7TM"/>
</dbReference>
<dbReference type="Gene3D" id="3.30.565.10">
    <property type="entry name" value="Histidine kinase-like ATPase, C-terminal domain"/>
    <property type="match status" value="1"/>
</dbReference>
<dbReference type="NCBIfam" id="TIGR00229">
    <property type="entry name" value="sensory_box"/>
    <property type="match status" value="1"/>
</dbReference>
<dbReference type="GO" id="GO:0005524">
    <property type="term" value="F:ATP binding"/>
    <property type="evidence" value="ECO:0007669"/>
    <property type="project" value="UniProtKB-KW"/>
</dbReference>
<dbReference type="InterPro" id="IPR000014">
    <property type="entry name" value="PAS"/>
</dbReference>
<keyword evidence="5" id="KW-0067">ATP-binding</keyword>
<evidence type="ECO:0000259" key="9">
    <source>
        <dbReference type="PROSITE" id="PS50112"/>
    </source>
</evidence>
<evidence type="ECO:0000256" key="3">
    <source>
        <dbReference type="ARBA" id="ARBA00022741"/>
    </source>
</evidence>
<keyword evidence="6" id="KW-0902">Two-component regulatory system</keyword>
<dbReference type="PROSITE" id="PS50109">
    <property type="entry name" value="HIS_KIN"/>
    <property type="match status" value="1"/>
</dbReference>
<dbReference type="CDD" id="cd00130">
    <property type="entry name" value="PAS"/>
    <property type="match status" value="1"/>
</dbReference>
<feature type="transmembrane region" description="Helical" evidence="7">
    <location>
        <begin position="61"/>
        <end position="80"/>
    </location>
</feature>
<keyword evidence="3" id="KW-0547">Nucleotide-binding</keyword>
<feature type="transmembrane region" description="Helical" evidence="7">
    <location>
        <begin position="173"/>
        <end position="194"/>
    </location>
</feature>
<dbReference type="Gene3D" id="3.30.450.20">
    <property type="entry name" value="PAS domain"/>
    <property type="match status" value="1"/>
</dbReference>
<dbReference type="GO" id="GO:0000160">
    <property type="term" value="P:phosphorelay signal transduction system"/>
    <property type="evidence" value="ECO:0007669"/>
    <property type="project" value="UniProtKB-KW"/>
</dbReference>
<dbReference type="RefSeq" id="WP_048107748.1">
    <property type="nucleotide sequence ID" value="NZ_CP009517.1"/>
</dbReference>
<keyword evidence="4 10" id="KW-0418">Kinase</keyword>
<dbReference type="PATRIC" id="fig|1434107.4.peg.2250"/>
<keyword evidence="7" id="KW-0472">Membrane</keyword>
<feature type="domain" description="Histidine kinase" evidence="8">
    <location>
        <begin position="357"/>
        <end position="558"/>
    </location>
</feature>
<dbReference type="HOGENOM" id="CLU_000445_114_58_2"/>
<keyword evidence="2" id="KW-0808">Transferase</keyword>
<feature type="transmembrane region" description="Helical" evidence="7">
    <location>
        <begin position="28"/>
        <end position="49"/>
    </location>
</feature>
<dbReference type="PRINTS" id="PR00344">
    <property type="entry name" value="BCTRLSENSOR"/>
</dbReference>
<name>A0A0E3WW13_METBA</name>
<evidence type="ECO:0000256" key="2">
    <source>
        <dbReference type="ARBA" id="ARBA00022679"/>
    </source>
</evidence>
<evidence type="ECO:0000256" key="5">
    <source>
        <dbReference type="ARBA" id="ARBA00022840"/>
    </source>
</evidence>
<keyword evidence="7" id="KW-0812">Transmembrane</keyword>
<gene>
    <name evidence="10" type="ORF">MSBR3_1747</name>
</gene>
<evidence type="ECO:0000313" key="10">
    <source>
        <dbReference type="EMBL" id="AKB82325.1"/>
    </source>
</evidence>
<evidence type="ECO:0000259" key="8">
    <source>
        <dbReference type="PROSITE" id="PS50109"/>
    </source>
</evidence>
<dbReference type="SUPFAM" id="SSF55785">
    <property type="entry name" value="PYP-like sensor domain (PAS domain)"/>
    <property type="match status" value="1"/>
</dbReference>
<dbReference type="GO" id="GO:0016301">
    <property type="term" value="F:kinase activity"/>
    <property type="evidence" value="ECO:0007669"/>
    <property type="project" value="UniProtKB-KW"/>
</dbReference>
<dbReference type="SUPFAM" id="SSF55874">
    <property type="entry name" value="ATPase domain of HSP90 chaperone/DNA topoisomerase II/histidine kinase"/>
    <property type="match status" value="1"/>
</dbReference>
<dbReference type="InterPro" id="IPR004358">
    <property type="entry name" value="Sig_transdc_His_kin-like_C"/>
</dbReference>
<dbReference type="InterPro" id="IPR003594">
    <property type="entry name" value="HATPase_dom"/>
</dbReference>
<dbReference type="Pfam" id="PF02518">
    <property type="entry name" value="HATPase_c"/>
    <property type="match status" value="1"/>
</dbReference>
<dbReference type="EMBL" id="CP009517">
    <property type="protein sequence ID" value="AKB82325.1"/>
    <property type="molecule type" value="Genomic_DNA"/>
</dbReference>
<keyword evidence="7" id="KW-1133">Transmembrane helix</keyword>
<feature type="transmembrane region" description="Helical" evidence="7">
    <location>
        <begin position="100"/>
        <end position="120"/>
    </location>
</feature>
<proteinExistence type="predicted"/>
<evidence type="ECO:0000256" key="6">
    <source>
        <dbReference type="ARBA" id="ARBA00023012"/>
    </source>
</evidence>
<evidence type="ECO:0000313" key="11">
    <source>
        <dbReference type="Proteomes" id="UP000033066"/>
    </source>
</evidence>
<dbReference type="KEGG" id="mbak:MSBR3_1747"/>
<dbReference type="InterPro" id="IPR005467">
    <property type="entry name" value="His_kinase_dom"/>
</dbReference>
<dbReference type="Pfam" id="PF16927">
    <property type="entry name" value="HisKA_7TM"/>
    <property type="match status" value="1"/>
</dbReference>
<dbReference type="SMART" id="SM00387">
    <property type="entry name" value="HATPase_c"/>
    <property type="match status" value="1"/>
</dbReference>
<organism evidence="10 11">
    <name type="scientific">Methanosarcina barkeri 3</name>
    <dbReference type="NCBI Taxonomy" id="1434107"/>
    <lineage>
        <taxon>Archaea</taxon>
        <taxon>Methanobacteriati</taxon>
        <taxon>Methanobacteriota</taxon>
        <taxon>Stenosarchaea group</taxon>
        <taxon>Methanomicrobia</taxon>
        <taxon>Methanosarcinales</taxon>
        <taxon>Methanosarcinaceae</taxon>
        <taxon>Methanosarcina</taxon>
    </lineage>
</organism>
<dbReference type="GeneID" id="24789298"/>
<dbReference type="STRING" id="1434107.MSBR3_1747"/>